<organism evidence="1 2">
    <name type="scientific">Bradyrhizobium denitrificans</name>
    <dbReference type="NCBI Taxonomy" id="2734912"/>
    <lineage>
        <taxon>Bacteria</taxon>
        <taxon>Pseudomonadati</taxon>
        <taxon>Pseudomonadota</taxon>
        <taxon>Alphaproteobacteria</taxon>
        <taxon>Hyphomicrobiales</taxon>
        <taxon>Nitrobacteraceae</taxon>
        <taxon>Bradyrhizobium</taxon>
    </lineage>
</organism>
<sequence length="210" mass="22022">MSPAQQLTALSASQVLAWIGTALLLTGACGSQATAETIGSIYSSAAAKDCRTISGKKDGDSSTQICPGKNGLILLVNEGDLRQTVSVGRSARAAAKEPAAESWFGPFNSAGNTVEWRVADGRPFAIIQRWQIADNDDQGKSGPKDKPMLVVTRLPPGPVCHVAYVDATANANANELARQAADETARSFICSKDEVRIVGTRGRVIGLARP</sequence>
<dbReference type="EMBL" id="JAFCLK010000015">
    <property type="protein sequence ID" value="MBR1137498.1"/>
    <property type="molecule type" value="Genomic_DNA"/>
</dbReference>
<gene>
    <name evidence="1" type="ORF">JQ619_17150</name>
</gene>
<protein>
    <submittedName>
        <fullName evidence="1">Uncharacterized protein</fullName>
    </submittedName>
</protein>
<evidence type="ECO:0000313" key="1">
    <source>
        <dbReference type="EMBL" id="MBR1137498.1"/>
    </source>
</evidence>
<evidence type="ECO:0000313" key="2">
    <source>
        <dbReference type="Proteomes" id="UP001314635"/>
    </source>
</evidence>
<dbReference type="RefSeq" id="WP_172238521.1">
    <property type="nucleotide sequence ID" value="NZ_JABFDP010000019.1"/>
</dbReference>
<comment type="caution">
    <text evidence="1">The sequence shown here is derived from an EMBL/GenBank/DDBJ whole genome shotgun (WGS) entry which is preliminary data.</text>
</comment>
<name>A0ABS5G8B9_9BRAD</name>
<accession>A0ABS5G8B9</accession>
<proteinExistence type="predicted"/>
<reference evidence="2" key="1">
    <citation type="journal article" date="2021" name="ISME J.">
        <title>Evolutionary origin and ecological implication of a unique nif island in free-living Bradyrhizobium lineages.</title>
        <authorList>
            <person name="Tao J."/>
        </authorList>
    </citation>
    <scope>NUCLEOTIDE SEQUENCE [LARGE SCALE GENOMIC DNA]</scope>
    <source>
        <strain evidence="2">SZCCT0094</strain>
    </source>
</reference>
<keyword evidence="2" id="KW-1185">Reference proteome</keyword>
<dbReference type="Proteomes" id="UP001314635">
    <property type="component" value="Unassembled WGS sequence"/>
</dbReference>